<proteinExistence type="predicted"/>
<keyword evidence="1" id="KW-1133">Transmembrane helix</keyword>
<name>A0A2J0Q6R8_9BACT</name>
<evidence type="ECO:0000313" key="2">
    <source>
        <dbReference type="EMBL" id="PJE50376.1"/>
    </source>
</evidence>
<dbReference type="EMBL" id="PCXQ01000007">
    <property type="protein sequence ID" value="PJE50376.1"/>
    <property type="molecule type" value="Genomic_DNA"/>
</dbReference>
<comment type="caution">
    <text evidence="2">The sequence shown here is derived from an EMBL/GenBank/DDBJ whole genome shotgun (WGS) entry which is preliminary data.</text>
</comment>
<organism evidence="2 3">
    <name type="scientific">Candidatus Yanofskybacteria bacterium CG10_big_fil_rev_8_21_14_0_10_36_16</name>
    <dbReference type="NCBI Taxonomy" id="1975096"/>
    <lineage>
        <taxon>Bacteria</taxon>
        <taxon>Candidatus Yanofskyibacteriota</taxon>
    </lineage>
</organism>
<protein>
    <submittedName>
        <fullName evidence="2">Uncharacterized protein</fullName>
    </submittedName>
</protein>
<feature type="transmembrane region" description="Helical" evidence="1">
    <location>
        <begin position="24"/>
        <end position="46"/>
    </location>
</feature>
<keyword evidence="1" id="KW-0472">Membrane</keyword>
<dbReference type="Proteomes" id="UP000228496">
    <property type="component" value="Unassembled WGS sequence"/>
</dbReference>
<gene>
    <name evidence="2" type="ORF">COV29_04360</name>
</gene>
<evidence type="ECO:0000313" key="3">
    <source>
        <dbReference type="Proteomes" id="UP000228496"/>
    </source>
</evidence>
<feature type="transmembrane region" description="Helical" evidence="1">
    <location>
        <begin position="125"/>
        <end position="146"/>
    </location>
</feature>
<reference evidence="2 3" key="1">
    <citation type="submission" date="2017-09" db="EMBL/GenBank/DDBJ databases">
        <title>Depth-based differentiation of microbial function through sediment-hosted aquifers and enrichment of novel symbionts in the deep terrestrial subsurface.</title>
        <authorList>
            <person name="Probst A.J."/>
            <person name="Ladd B."/>
            <person name="Jarett J.K."/>
            <person name="Geller-Mcgrath D.E."/>
            <person name="Sieber C.M."/>
            <person name="Emerson J.B."/>
            <person name="Anantharaman K."/>
            <person name="Thomas B.C."/>
            <person name="Malmstrom R."/>
            <person name="Stieglmeier M."/>
            <person name="Klingl A."/>
            <person name="Woyke T."/>
            <person name="Ryan C.M."/>
            <person name="Banfield J.F."/>
        </authorList>
    </citation>
    <scope>NUCLEOTIDE SEQUENCE [LARGE SCALE GENOMIC DNA]</scope>
    <source>
        <strain evidence="2">CG10_big_fil_rev_8_21_14_0_10_36_16</strain>
    </source>
</reference>
<feature type="transmembrane region" description="Helical" evidence="1">
    <location>
        <begin position="90"/>
        <end position="113"/>
    </location>
</feature>
<feature type="transmembrane region" description="Helical" evidence="1">
    <location>
        <begin position="66"/>
        <end position="83"/>
    </location>
</feature>
<dbReference type="AlphaFoldDB" id="A0A2J0Q6R8"/>
<sequence length="175" mass="20256">MFFTALLKKMRLNIKRKFDHGDSLYLALAFPILFTFIATFAVSRVISYFWPYIYLELGPDLHVHHYTYGIIIMALAGYLALAMRTPRGKFWVAMLHGIGMGLAMDEFAMWLHLKEDDIVRWSYDGITVTIGIFLFVFTVRPGILLLKNLWPKTWNKKAITILAENPIPKDPKISE</sequence>
<accession>A0A2J0Q6R8</accession>
<evidence type="ECO:0000256" key="1">
    <source>
        <dbReference type="SAM" id="Phobius"/>
    </source>
</evidence>
<keyword evidence="1" id="KW-0812">Transmembrane</keyword>